<evidence type="ECO:0000256" key="2">
    <source>
        <dbReference type="ARBA" id="ARBA00022782"/>
    </source>
</evidence>
<keyword evidence="2 4" id="KW-0221">Differentiation</keyword>
<organism evidence="5 6">
    <name type="scientific">Taxus chinensis</name>
    <name type="common">Chinese yew</name>
    <name type="synonym">Taxus wallichiana var. chinensis</name>
    <dbReference type="NCBI Taxonomy" id="29808"/>
    <lineage>
        <taxon>Eukaryota</taxon>
        <taxon>Viridiplantae</taxon>
        <taxon>Streptophyta</taxon>
        <taxon>Embryophyta</taxon>
        <taxon>Tracheophyta</taxon>
        <taxon>Spermatophyta</taxon>
        <taxon>Pinopsida</taxon>
        <taxon>Pinidae</taxon>
        <taxon>Conifers II</taxon>
        <taxon>Cupressales</taxon>
        <taxon>Taxaceae</taxon>
        <taxon>Taxus</taxon>
    </lineage>
</organism>
<comment type="similarity">
    <text evidence="1 4">Belongs to the Frigida family.</text>
</comment>
<dbReference type="InterPro" id="IPR012474">
    <property type="entry name" value="Frigida"/>
</dbReference>
<evidence type="ECO:0000256" key="4">
    <source>
        <dbReference type="RuleBase" id="RU364012"/>
    </source>
</evidence>
<feature type="non-terminal residue" evidence="5">
    <location>
        <position position="1"/>
    </location>
</feature>
<protein>
    <recommendedName>
        <fullName evidence="4">FRIGIDA-like protein</fullName>
    </recommendedName>
</protein>
<proteinExistence type="inferred from homology"/>
<sequence length="173" mass="19228">EAIENRKSDAELKFLCQKMDSEGVWKYMAEHRRDVQAVTAEMRPALESVVDPARLVLEAIEEKGMLRAVGIVVAHFGGSNSGGGSSHCCPGFKERAKAIVDKWKSKIVMDRALANAKLLEVQVFLQLLATFGIAAEFDRDFLRKLVMSVSWRKYIAKLCGALGLSEIMPVEEE</sequence>
<gene>
    <name evidence="5" type="ORF">KI387_015874</name>
</gene>
<dbReference type="PANTHER" id="PTHR31791">
    <property type="entry name" value="FRIGIDA-LIKE PROTEIN 3-RELATED"/>
    <property type="match status" value="1"/>
</dbReference>
<evidence type="ECO:0000256" key="3">
    <source>
        <dbReference type="ARBA" id="ARBA00023089"/>
    </source>
</evidence>
<evidence type="ECO:0000256" key="1">
    <source>
        <dbReference type="ARBA" id="ARBA00008956"/>
    </source>
</evidence>
<accession>A0AA38GG02</accession>
<dbReference type="OMA" id="AVYFEHA"/>
<dbReference type="EMBL" id="JAHRHJ020000003">
    <property type="protein sequence ID" value="KAH9321235.1"/>
    <property type="molecule type" value="Genomic_DNA"/>
</dbReference>
<dbReference type="Proteomes" id="UP000824469">
    <property type="component" value="Unassembled WGS sequence"/>
</dbReference>
<dbReference type="Pfam" id="PF07899">
    <property type="entry name" value="Frigida"/>
    <property type="match status" value="1"/>
</dbReference>
<dbReference type="GO" id="GO:0030154">
    <property type="term" value="P:cell differentiation"/>
    <property type="evidence" value="ECO:0007669"/>
    <property type="project" value="UniProtKB-KW"/>
</dbReference>
<comment type="caution">
    <text evidence="5">The sequence shown here is derived from an EMBL/GenBank/DDBJ whole genome shotgun (WGS) entry which is preliminary data.</text>
</comment>
<keyword evidence="3 4" id="KW-0287">Flowering</keyword>
<name>A0AA38GG02_TAXCH</name>
<evidence type="ECO:0000313" key="5">
    <source>
        <dbReference type="EMBL" id="KAH9321235.1"/>
    </source>
</evidence>
<keyword evidence="4" id="KW-0217">Developmental protein</keyword>
<evidence type="ECO:0000313" key="6">
    <source>
        <dbReference type="Proteomes" id="UP000824469"/>
    </source>
</evidence>
<dbReference type="PANTHER" id="PTHR31791:SF4">
    <property type="entry name" value="FRIGIDA-LIKE PROTEIN 3"/>
    <property type="match status" value="1"/>
</dbReference>
<dbReference type="AlphaFoldDB" id="A0AA38GG02"/>
<keyword evidence="6" id="KW-1185">Reference proteome</keyword>
<reference evidence="5 6" key="1">
    <citation type="journal article" date="2021" name="Nat. Plants">
        <title>The Taxus genome provides insights into paclitaxel biosynthesis.</title>
        <authorList>
            <person name="Xiong X."/>
            <person name="Gou J."/>
            <person name="Liao Q."/>
            <person name="Li Y."/>
            <person name="Zhou Q."/>
            <person name="Bi G."/>
            <person name="Li C."/>
            <person name="Du R."/>
            <person name="Wang X."/>
            <person name="Sun T."/>
            <person name="Guo L."/>
            <person name="Liang H."/>
            <person name="Lu P."/>
            <person name="Wu Y."/>
            <person name="Zhang Z."/>
            <person name="Ro D.K."/>
            <person name="Shang Y."/>
            <person name="Huang S."/>
            <person name="Yan J."/>
        </authorList>
    </citation>
    <scope>NUCLEOTIDE SEQUENCE [LARGE SCALE GENOMIC DNA]</scope>
    <source>
        <strain evidence="5">Ta-2019</strain>
    </source>
</reference>